<feature type="domain" description="N-acetyltransferase" evidence="3">
    <location>
        <begin position="8"/>
        <end position="162"/>
    </location>
</feature>
<dbReference type="InterPro" id="IPR016181">
    <property type="entry name" value="Acyl_CoA_acyltransferase"/>
</dbReference>
<evidence type="ECO:0000259" key="3">
    <source>
        <dbReference type="PROSITE" id="PS51186"/>
    </source>
</evidence>
<sequence>MQSEIQVIQADLHNPQHASALIFLLNEYAKDEMGGGEELKDFVKENLVASLKHRPGVHVVLAFADSKPAGLANCFEGFSTFVGKPLLNIHDFAVAPEFRGRGIAKKLMEKIEEIARSLDCCKITLEVLEGNKVAQAAYKACGFAGYELDPKMGRAMFWQKKL</sequence>
<proteinExistence type="predicted"/>
<reference evidence="5" key="1">
    <citation type="journal article" date="2019" name="Int. J. Syst. Evol. Microbiol.">
        <title>The Global Catalogue of Microorganisms (GCM) 10K type strain sequencing project: providing services to taxonomists for standard genome sequencing and annotation.</title>
        <authorList>
            <consortium name="The Broad Institute Genomics Platform"/>
            <consortium name="The Broad Institute Genome Sequencing Center for Infectious Disease"/>
            <person name="Wu L."/>
            <person name="Ma J."/>
        </authorList>
    </citation>
    <scope>NUCLEOTIDE SEQUENCE [LARGE SCALE GENOMIC DNA]</scope>
    <source>
        <strain evidence="5">KCTC 32239</strain>
    </source>
</reference>
<gene>
    <name evidence="4" type="ORF">GCM10011613_33850</name>
</gene>
<dbReference type="InterPro" id="IPR051016">
    <property type="entry name" value="Diverse_Substrate_AcTransf"/>
</dbReference>
<dbReference type="Gene3D" id="3.40.630.30">
    <property type="match status" value="1"/>
</dbReference>
<dbReference type="Pfam" id="PF00583">
    <property type="entry name" value="Acetyltransf_1"/>
    <property type="match status" value="1"/>
</dbReference>
<accession>A0ABQ3BBA5</accession>
<dbReference type="SUPFAM" id="SSF55729">
    <property type="entry name" value="Acyl-CoA N-acyltransferases (Nat)"/>
    <property type="match status" value="1"/>
</dbReference>
<dbReference type="CDD" id="cd04301">
    <property type="entry name" value="NAT_SF"/>
    <property type="match status" value="1"/>
</dbReference>
<dbReference type="RefSeq" id="WP_189420788.1">
    <property type="nucleotide sequence ID" value="NZ_BMYZ01000004.1"/>
</dbReference>
<keyword evidence="1" id="KW-0808">Transferase</keyword>
<protein>
    <submittedName>
        <fullName evidence="4">N-acetyltransferase</fullName>
    </submittedName>
</protein>
<name>A0ABQ3BBA5_9GAMM</name>
<evidence type="ECO:0000313" key="4">
    <source>
        <dbReference type="EMBL" id="GGY86055.1"/>
    </source>
</evidence>
<dbReference type="PROSITE" id="PS51186">
    <property type="entry name" value="GNAT"/>
    <property type="match status" value="1"/>
</dbReference>
<comment type="caution">
    <text evidence="4">The sequence shown here is derived from an EMBL/GenBank/DDBJ whole genome shotgun (WGS) entry which is preliminary data.</text>
</comment>
<organism evidence="4 5">
    <name type="scientific">Cellvibrio zantedeschiae</name>
    <dbReference type="NCBI Taxonomy" id="1237077"/>
    <lineage>
        <taxon>Bacteria</taxon>
        <taxon>Pseudomonadati</taxon>
        <taxon>Pseudomonadota</taxon>
        <taxon>Gammaproteobacteria</taxon>
        <taxon>Cellvibrionales</taxon>
        <taxon>Cellvibrionaceae</taxon>
        <taxon>Cellvibrio</taxon>
    </lineage>
</organism>
<dbReference type="EMBL" id="BMYZ01000004">
    <property type="protein sequence ID" value="GGY86055.1"/>
    <property type="molecule type" value="Genomic_DNA"/>
</dbReference>
<dbReference type="PANTHER" id="PTHR10545">
    <property type="entry name" value="DIAMINE N-ACETYLTRANSFERASE"/>
    <property type="match status" value="1"/>
</dbReference>
<keyword evidence="2" id="KW-0012">Acyltransferase</keyword>
<dbReference type="InterPro" id="IPR000182">
    <property type="entry name" value="GNAT_dom"/>
</dbReference>
<evidence type="ECO:0000256" key="2">
    <source>
        <dbReference type="ARBA" id="ARBA00023315"/>
    </source>
</evidence>
<evidence type="ECO:0000313" key="5">
    <source>
        <dbReference type="Proteomes" id="UP000619761"/>
    </source>
</evidence>
<dbReference type="PANTHER" id="PTHR10545:SF29">
    <property type="entry name" value="GH14572P-RELATED"/>
    <property type="match status" value="1"/>
</dbReference>
<keyword evidence="5" id="KW-1185">Reference proteome</keyword>
<evidence type="ECO:0000256" key="1">
    <source>
        <dbReference type="ARBA" id="ARBA00022679"/>
    </source>
</evidence>
<dbReference type="Proteomes" id="UP000619761">
    <property type="component" value="Unassembled WGS sequence"/>
</dbReference>